<feature type="chain" id="PRO_5041360562" description="Secreted protein" evidence="1">
    <location>
        <begin position="26"/>
        <end position="110"/>
    </location>
</feature>
<dbReference type="AlphaFoldDB" id="A0AA39WCJ4"/>
<comment type="caution">
    <text evidence="2">The sequence shown here is derived from an EMBL/GenBank/DDBJ whole genome shotgun (WGS) entry which is preliminary data.</text>
</comment>
<gene>
    <name evidence="2" type="ORF">B0T17DRAFT_387803</name>
</gene>
<accession>A0AA39WCJ4</accession>
<sequence length="110" mass="12201">MFLSAWTSRLPSWACSCITATFVFSYNTSHIATSEQPISVNGHIRYSCDMSCQVLQSMAFKIPPMPSGKSLHQQLEQRDACSFKCLAYPRLYIERCPLVANLGTASLAST</sequence>
<evidence type="ECO:0000313" key="2">
    <source>
        <dbReference type="EMBL" id="KAK0612895.1"/>
    </source>
</evidence>
<evidence type="ECO:0000313" key="3">
    <source>
        <dbReference type="Proteomes" id="UP001174934"/>
    </source>
</evidence>
<protein>
    <recommendedName>
        <fullName evidence="4">Secreted protein</fullName>
    </recommendedName>
</protein>
<name>A0AA39WCJ4_9PEZI</name>
<dbReference type="Proteomes" id="UP001174934">
    <property type="component" value="Unassembled WGS sequence"/>
</dbReference>
<keyword evidence="1" id="KW-0732">Signal</keyword>
<keyword evidence="3" id="KW-1185">Reference proteome</keyword>
<evidence type="ECO:0008006" key="4">
    <source>
        <dbReference type="Google" id="ProtNLM"/>
    </source>
</evidence>
<feature type="signal peptide" evidence="1">
    <location>
        <begin position="1"/>
        <end position="25"/>
    </location>
</feature>
<reference evidence="2" key="1">
    <citation type="submission" date="2023-06" db="EMBL/GenBank/DDBJ databases">
        <title>Genome-scale phylogeny and comparative genomics of the fungal order Sordariales.</title>
        <authorList>
            <consortium name="Lawrence Berkeley National Laboratory"/>
            <person name="Hensen N."/>
            <person name="Bonometti L."/>
            <person name="Westerberg I."/>
            <person name="Brannstrom I.O."/>
            <person name="Guillou S."/>
            <person name="Cros-Aarteil S."/>
            <person name="Calhoun S."/>
            <person name="Haridas S."/>
            <person name="Kuo A."/>
            <person name="Mondo S."/>
            <person name="Pangilinan J."/>
            <person name="Riley R."/>
            <person name="LaButti K."/>
            <person name="Andreopoulos B."/>
            <person name="Lipzen A."/>
            <person name="Chen C."/>
            <person name="Yanf M."/>
            <person name="Daum C."/>
            <person name="Ng V."/>
            <person name="Clum A."/>
            <person name="Steindorff A."/>
            <person name="Ohm R."/>
            <person name="Martin F."/>
            <person name="Silar P."/>
            <person name="Natvig D."/>
            <person name="Lalanne C."/>
            <person name="Gautier V."/>
            <person name="Ament-velasquez S.L."/>
            <person name="Kruys A."/>
            <person name="Hutchinson M.I."/>
            <person name="Powell A.J."/>
            <person name="Barry K."/>
            <person name="Miller A.N."/>
            <person name="Grigoriev I.V."/>
            <person name="Debuchy R."/>
            <person name="Gladieux P."/>
            <person name="Thoren M.H."/>
            <person name="Johannesson H."/>
        </authorList>
    </citation>
    <scope>NUCLEOTIDE SEQUENCE</scope>
    <source>
        <strain evidence="2">SMH3391-2</strain>
    </source>
</reference>
<organism evidence="2 3">
    <name type="scientific">Bombardia bombarda</name>
    <dbReference type="NCBI Taxonomy" id="252184"/>
    <lineage>
        <taxon>Eukaryota</taxon>
        <taxon>Fungi</taxon>
        <taxon>Dikarya</taxon>
        <taxon>Ascomycota</taxon>
        <taxon>Pezizomycotina</taxon>
        <taxon>Sordariomycetes</taxon>
        <taxon>Sordariomycetidae</taxon>
        <taxon>Sordariales</taxon>
        <taxon>Lasiosphaeriaceae</taxon>
        <taxon>Bombardia</taxon>
    </lineage>
</organism>
<dbReference type="EMBL" id="JAULSR010000008">
    <property type="protein sequence ID" value="KAK0612895.1"/>
    <property type="molecule type" value="Genomic_DNA"/>
</dbReference>
<evidence type="ECO:0000256" key="1">
    <source>
        <dbReference type="SAM" id="SignalP"/>
    </source>
</evidence>
<proteinExistence type="predicted"/>